<organism evidence="1 2">
    <name type="scientific">Hydrococcus rivularis NIES-593</name>
    <dbReference type="NCBI Taxonomy" id="1921803"/>
    <lineage>
        <taxon>Bacteria</taxon>
        <taxon>Bacillati</taxon>
        <taxon>Cyanobacteriota</taxon>
        <taxon>Cyanophyceae</taxon>
        <taxon>Pleurocapsales</taxon>
        <taxon>Hydrococcaceae</taxon>
        <taxon>Hydrococcus</taxon>
    </lineage>
</organism>
<dbReference type="OrthoDB" id="834556at2"/>
<dbReference type="Gene3D" id="2.40.400.10">
    <property type="entry name" value="Acetoacetate decarboxylase-like"/>
    <property type="match status" value="1"/>
</dbReference>
<dbReference type="InterPro" id="IPR039343">
    <property type="entry name" value="NDX1-like"/>
</dbReference>
<sequence>MTVKYPPAPWNLQGRAIQTLHLVDLENSRPFVPPELEIISILPGKTLGGTYISAYESGSILEYNELIVVAALVRYQGKIGAWISHIYVDNEDSVAGGREIWGLPKEMAEFIWKKDSVSVRQQERQLCRVRYKKEWFSFATWWQQPLNGNVFGGLESDLLLFNSEFKSQFEIVNGNLEIPQESPFARLNLGQPWLILNCQNLELVAGVPKVVGTKASQGNPNLSNLTM</sequence>
<proteinExistence type="predicted"/>
<dbReference type="InterPro" id="IPR010451">
    <property type="entry name" value="Acetoacetate_decarboxylase"/>
</dbReference>
<dbReference type="GO" id="GO:0016829">
    <property type="term" value="F:lyase activity"/>
    <property type="evidence" value="ECO:0007669"/>
    <property type="project" value="InterPro"/>
</dbReference>
<dbReference type="RefSeq" id="WP_073600492.1">
    <property type="nucleotide sequence ID" value="NZ_MRCB01000020.1"/>
</dbReference>
<gene>
    <name evidence="1" type="ORF">NIES593_15745</name>
</gene>
<dbReference type="Pfam" id="PF06314">
    <property type="entry name" value="ADC"/>
    <property type="match status" value="1"/>
</dbReference>
<dbReference type="SUPFAM" id="SSF160104">
    <property type="entry name" value="Acetoacetate decarboxylase-like"/>
    <property type="match status" value="1"/>
</dbReference>
<dbReference type="AlphaFoldDB" id="A0A1U7HCZ1"/>
<dbReference type="PANTHER" id="PTHR35467:SF2">
    <property type="entry name" value="PROTEIN NEOXANTHIN-DEFICIENT 1"/>
    <property type="match status" value="1"/>
</dbReference>
<name>A0A1U7HCZ1_9CYAN</name>
<dbReference type="PANTHER" id="PTHR35467">
    <property type="match status" value="1"/>
</dbReference>
<comment type="caution">
    <text evidence="1">The sequence shown here is derived from an EMBL/GenBank/DDBJ whole genome shotgun (WGS) entry which is preliminary data.</text>
</comment>
<accession>A0A1U7HCZ1</accession>
<evidence type="ECO:0000313" key="2">
    <source>
        <dbReference type="Proteomes" id="UP000186868"/>
    </source>
</evidence>
<evidence type="ECO:0000313" key="1">
    <source>
        <dbReference type="EMBL" id="OKH21446.1"/>
    </source>
</evidence>
<dbReference type="STRING" id="1921803.NIES593_15745"/>
<dbReference type="EMBL" id="MRCB01000020">
    <property type="protein sequence ID" value="OKH21446.1"/>
    <property type="molecule type" value="Genomic_DNA"/>
</dbReference>
<protein>
    <submittedName>
        <fullName evidence="1">Acetoacetate decarboxylase</fullName>
    </submittedName>
</protein>
<keyword evidence="2" id="KW-1185">Reference proteome</keyword>
<dbReference type="Proteomes" id="UP000186868">
    <property type="component" value="Unassembled WGS sequence"/>
</dbReference>
<dbReference type="InterPro" id="IPR023375">
    <property type="entry name" value="ADC_dom_sf"/>
</dbReference>
<reference evidence="1 2" key="1">
    <citation type="submission" date="2016-11" db="EMBL/GenBank/DDBJ databases">
        <title>Draft Genome Sequences of Nine Cyanobacterial Strains from Diverse Habitats.</title>
        <authorList>
            <person name="Zhu T."/>
            <person name="Hou S."/>
            <person name="Lu X."/>
            <person name="Hess W.R."/>
        </authorList>
    </citation>
    <scope>NUCLEOTIDE SEQUENCE [LARGE SCALE GENOMIC DNA]</scope>
    <source>
        <strain evidence="1 2">NIES-593</strain>
    </source>
</reference>